<evidence type="ECO:0000256" key="1">
    <source>
        <dbReference type="SAM" id="MobiDB-lite"/>
    </source>
</evidence>
<dbReference type="SUPFAM" id="SSF52096">
    <property type="entry name" value="ClpP/crotonase"/>
    <property type="match status" value="1"/>
</dbReference>
<feature type="domain" description="Tail specific protease" evidence="3">
    <location>
        <begin position="349"/>
        <end position="551"/>
    </location>
</feature>
<keyword evidence="2" id="KW-0732">Signal</keyword>
<dbReference type="InterPro" id="IPR052766">
    <property type="entry name" value="S41A_metabolite_peptidase"/>
</dbReference>
<dbReference type="AlphaFoldDB" id="A0A9P4U7V0"/>
<dbReference type="OrthoDB" id="27214at2759"/>
<gene>
    <name evidence="5" type="ORF">P171DRAFT_75303</name>
</gene>
<feature type="compositionally biased region" description="Basic and acidic residues" evidence="1">
    <location>
        <begin position="711"/>
        <end position="721"/>
    </location>
</feature>
<dbReference type="InterPro" id="IPR056186">
    <property type="entry name" value="PDZ_CPAF-rel"/>
</dbReference>
<evidence type="ECO:0000313" key="5">
    <source>
        <dbReference type="EMBL" id="KAF2441634.1"/>
    </source>
</evidence>
<dbReference type="Pfam" id="PF03572">
    <property type="entry name" value="Peptidase_S41"/>
    <property type="match status" value="1"/>
</dbReference>
<protein>
    <recommendedName>
        <fullName evidence="7">Tail specific protease domain-containing protein</fullName>
    </recommendedName>
</protein>
<evidence type="ECO:0000259" key="3">
    <source>
        <dbReference type="Pfam" id="PF03572"/>
    </source>
</evidence>
<accession>A0A9P4U7V0</accession>
<evidence type="ECO:0000259" key="4">
    <source>
        <dbReference type="Pfam" id="PF23658"/>
    </source>
</evidence>
<dbReference type="Proteomes" id="UP000799764">
    <property type="component" value="Unassembled WGS sequence"/>
</dbReference>
<keyword evidence="6" id="KW-1185">Reference proteome</keyword>
<dbReference type="PANTHER" id="PTHR37049:SF4">
    <property type="entry name" value="RHODANESE DOMAIN-CONTAINING PROTEIN"/>
    <property type="match status" value="1"/>
</dbReference>
<proteinExistence type="predicted"/>
<organism evidence="5 6">
    <name type="scientific">Karstenula rhodostoma CBS 690.94</name>
    <dbReference type="NCBI Taxonomy" id="1392251"/>
    <lineage>
        <taxon>Eukaryota</taxon>
        <taxon>Fungi</taxon>
        <taxon>Dikarya</taxon>
        <taxon>Ascomycota</taxon>
        <taxon>Pezizomycotina</taxon>
        <taxon>Dothideomycetes</taxon>
        <taxon>Pleosporomycetidae</taxon>
        <taxon>Pleosporales</taxon>
        <taxon>Massarineae</taxon>
        <taxon>Didymosphaeriaceae</taxon>
        <taxon>Karstenula</taxon>
    </lineage>
</organism>
<feature type="domain" description="CPAF-like PDZ" evidence="4">
    <location>
        <begin position="142"/>
        <end position="260"/>
    </location>
</feature>
<comment type="caution">
    <text evidence="5">The sequence shown here is derived from an EMBL/GenBank/DDBJ whole genome shotgun (WGS) entry which is preliminary data.</text>
</comment>
<evidence type="ECO:0000256" key="2">
    <source>
        <dbReference type="SAM" id="SignalP"/>
    </source>
</evidence>
<feature type="compositionally biased region" description="Acidic residues" evidence="1">
    <location>
        <begin position="723"/>
        <end position="734"/>
    </location>
</feature>
<feature type="region of interest" description="Disordered" evidence="1">
    <location>
        <begin position="709"/>
        <end position="737"/>
    </location>
</feature>
<feature type="chain" id="PRO_5040392335" description="Tail specific protease domain-containing protein" evidence="2">
    <location>
        <begin position="19"/>
        <end position="760"/>
    </location>
</feature>
<dbReference type="InterPro" id="IPR029045">
    <property type="entry name" value="ClpP/crotonase-like_dom_sf"/>
</dbReference>
<dbReference type="Gene3D" id="3.90.226.10">
    <property type="entry name" value="2-enoyl-CoA Hydratase, Chain A, domain 1"/>
    <property type="match status" value="1"/>
</dbReference>
<dbReference type="PANTHER" id="PTHR37049">
    <property type="entry name" value="PEPTIDASE S41 FAMILY PROTEIN"/>
    <property type="match status" value="1"/>
</dbReference>
<feature type="signal peptide" evidence="2">
    <location>
        <begin position="1"/>
        <end position="18"/>
    </location>
</feature>
<name>A0A9P4U7V0_9PLEO</name>
<dbReference type="GO" id="GO:0008236">
    <property type="term" value="F:serine-type peptidase activity"/>
    <property type="evidence" value="ECO:0007669"/>
    <property type="project" value="InterPro"/>
</dbReference>
<reference evidence="5" key="1">
    <citation type="journal article" date="2020" name="Stud. Mycol.">
        <title>101 Dothideomycetes genomes: a test case for predicting lifestyles and emergence of pathogens.</title>
        <authorList>
            <person name="Haridas S."/>
            <person name="Albert R."/>
            <person name="Binder M."/>
            <person name="Bloem J."/>
            <person name="Labutti K."/>
            <person name="Salamov A."/>
            <person name="Andreopoulos B."/>
            <person name="Baker S."/>
            <person name="Barry K."/>
            <person name="Bills G."/>
            <person name="Bluhm B."/>
            <person name="Cannon C."/>
            <person name="Castanera R."/>
            <person name="Culley D."/>
            <person name="Daum C."/>
            <person name="Ezra D."/>
            <person name="Gonzalez J."/>
            <person name="Henrissat B."/>
            <person name="Kuo A."/>
            <person name="Liang C."/>
            <person name="Lipzen A."/>
            <person name="Lutzoni F."/>
            <person name="Magnuson J."/>
            <person name="Mondo S."/>
            <person name="Nolan M."/>
            <person name="Ohm R."/>
            <person name="Pangilinan J."/>
            <person name="Park H.-J."/>
            <person name="Ramirez L."/>
            <person name="Alfaro M."/>
            <person name="Sun H."/>
            <person name="Tritt A."/>
            <person name="Yoshinaga Y."/>
            <person name="Zwiers L.-H."/>
            <person name="Turgeon B."/>
            <person name="Goodwin S."/>
            <person name="Spatafora J."/>
            <person name="Crous P."/>
            <person name="Grigoriev I."/>
        </authorList>
    </citation>
    <scope>NUCLEOTIDE SEQUENCE</scope>
    <source>
        <strain evidence="5">CBS 690.94</strain>
    </source>
</reference>
<dbReference type="GO" id="GO:0006508">
    <property type="term" value="P:proteolysis"/>
    <property type="evidence" value="ECO:0007669"/>
    <property type="project" value="InterPro"/>
</dbReference>
<dbReference type="Pfam" id="PF23658">
    <property type="entry name" value="PDZ_CPAF_rel"/>
    <property type="match status" value="1"/>
</dbReference>
<dbReference type="InterPro" id="IPR005151">
    <property type="entry name" value="Tail-specific_protease"/>
</dbReference>
<dbReference type="EMBL" id="MU001505">
    <property type="protein sequence ID" value="KAF2441634.1"/>
    <property type="molecule type" value="Genomic_DNA"/>
</dbReference>
<evidence type="ECO:0008006" key="7">
    <source>
        <dbReference type="Google" id="ProtNLM"/>
    </source>
</evidence>
<evidence type="ECO:0000313" key="6">
    <source>
        <dbReference type="Proteomes" id="UP000799764"/>
    </source>
</evidence>
<sequence>MWKRSLLLASTAVVSVQSNPGANNVEPCAYIATLQSQDALSFPAGSAFDCLNSVPVNVEGDKKLIDELKIAWQWHSDISYLKTPPADWEDGSLDLVAELDKIKSNLDKFESEYEVQIAIQKITVRSGNFHFNYAPDILQVFNWRRDLSLVALSDDGVKVPKLYVTFDGLKVADRNITEDKISDITKINGEDAWPYLETLAQWEQYRDTDGRLNSLWAKGDTLTPGAFMVQSRFDGAETNITFANGTDIEYMNTAWTNEDFKDVKDGKSFYEKFCKGDISGVQAADNDQAIWKPEFKGKRGVAAVHPKGKYHSSSLYKRQIAPTRFPGPVVSADSGGVAGYFLDGEGYDDIAVLKIMSFAPENDEYGLEFQTVVLQFLISSQNAHKNRLIIDLRENDGGSMQLLLDTFRLLFPYRAPWQGARYRANPHFKLIGDAVSEIYNNDTIQDYYKKTWNGIFKEHYRHWAYSHFLDAQNKDFESWEQFKGPELFNGDQYTKTMRYNLSNGDDISVRLGGFQFTNVSNRTTVFNHTDIVMFTDALCGSACTAIHEEFKNNAGIRSVTVGGRAIEGPIQAVSGTKGGEVVPLIRGIQQADRMRNISRTFELKSYPADEATLDEIIDTPELQKRAGDDMTRVQAQLMMRKGDMSSSPLQYTYEAADCRIFYTHESFADPITAWKQVWDAFLEPESKCVKNSTGHRSSLSGGFTPYGPWTLKDEDLPRPETQDTGEEGTPEETAFDGAGSRVGASVAALFVAVAVMSVQL</sequence>